<name>A0A8T2TZ68_CERRI</name>
<evidence type="ECO:0000256" key="2">
    <source>
        <dbReference type="ARBA" id="ARBA00023175"/>
    </source>
</evidence>
<dbReference type="InterPro" id="IPR001752">
    <property type="entry name" value="Kinesin_motor_dom"/>
</dbReference>
<evidence type="ECO:0000259" key="5">
    <source>
        <dbReference type="PROSITE" id="PS50067"/>
    </source>
</evidence>
<evidence type="ECO:0000256" key="3">
    <source>
        <dbReference type="PROSITE-ProRule" id="PRU00283"/>
    </source>
</evidence>
<keyword evidence="3" id="KW-0067">ATP-binding</keyword>
<keyword evidence="3" id="KW-0547">Nucleotide-binding</keyword>
<dbReference type="InterPro" id="IPR027417">
    <property type="entry name" value="P-loop_NTPase"/>
</dbReference>
<organism evidence="6 7">
    <name type="scientific">Ceratopteris richardii</name>
    <name type="common">Triangle waterfern</name>
    <dbReference type="NCBI Taxonomy" id="49495"/>
    <lineage>
        <taxon>Eukaryota</taxon>
        <taxon>Viridiplantae</taxon>
        <taxon>Streptophyta</taxon>
        <taxon>Embryophyta</taxon>
        <taxon>Tracheophyta</taxon>
        <taxon>Polypodiopsida</taxon>
        <taxon>Polypodiidae</taxon>
        <taxon>Polypodiales</taxon>
        <taxon>Pteridineae</taxon>
        <taxon>Pteridaceae</taxon>
        <taxon>Parkerioideae</taxon>
        <taxon>Ceratopteris</taxon>
    </lineage>
</organism>
<sequence length="677" mass="75548">MLIPKEEPRLDGHLYLRKSLHNLRKSIQSLLGSKQDLTCRWAESVRYIIEDISAECKVPDSPSWSGPLETVQESSKNTEDDICKLEAELAKLRTQLKEEDSLRRLLHNEYLDLKGNVRVFCRVKPLLNDKRPGRVVSAVTPLLSQVLVSVAGKKKAFQLDKVFAPAASQDDVFAEVGPLIRSALDGHNVCIFAYGQTGAGKTFTMEGTKDSPGIVPRSLQLLFHQSSLDCNKRYDFTFSMLELYMGSMRDLLVSNSRRISESSPSLSIQMDPRGGVEVENLTEYIVKDVYEASQLYLIGSKARATAKTNSNAFSSRSHCLIRITMASYGQSCPYPVLSKLWLIDLGGSERLLKTDAKGRILEEGKAINLSLSALGDVISALQRRQSHIPYRNSKLTQILRDSLGEDAKTIMLVHVSSREEDVSETTCTLTFATRARGIHLGKELSLSDREERTKAMNEVKKRLEGQESTCEHLQGQIHELEFLCRKKKMSSKREVEETKDKVTLQSTVLSRKAVDRRDIIAVSKGMIGIPRFMKATTSSRLKGRPEGCHGGSSTMKYDKTAKSKKKHLMGYRRGAKVSPLDTNSANDQDMVDVTDRSSHAVSDNKLHLTAYEEGSEVKMQNIVGLSKTETSGAMNIENEPQTSNKQKLHCRNKKNNVCKEPQATITTASTVRLESKS</sequence>
<evidence type="ECO:0000313" key="7">
    <source>
        <dbReference type="Proteomes" id="UP000825935"/>
    </source>
</evidence>
<dbReference type="GO" id="GO:0008017">
    <property type="term" value="F:microtubule binding"/>
    <property type="evidence" value="ECO:0007669"/>
    <property type="project" value="InterPro"/>
</dbReference>
<keyword evidence="7" id="KW-1185">Reference proteome</keyword>
<gene>
    <name evidence="6" type="ORF">KP509_10G083700</name>
</gene>
<feature type="domain" description="Kinesin motor" evidence="5">
    <location>
        <begin position="116"/>
        <end position="438"/>
    </location>
</feature>
<dbReference type="GO" id="GO:0003777">
    <property type="term" value="F:microtubule motor activity"/>
    <property type="evidence" value="ECO:0007669"/>
    <property type="project" value="InterPro"/>
</dbReference>
<protein>
    <recommendedName>
        <fullName evidence="5">Kinesin motor domain-containing protein</fullName>
    </recommendedName>
</protein>
<dbReference type="EMBL" id="CM035415">
    <property type="protein sequence ID" value="KAH7428262.1"/>
    <property type="molecule type" value="Genomic_DNA"/>
</dbReference>
<dbReference type="PANTHER" id="PTHR47972">
    <property type="entry name" value="KINESIN-LIKE PROTEIN KLP-3"/>
    <property type="match status" value="1"/>
</dbReference>
<dbReference type="Pfam" id="PF00225">
    <property type="entry name" value="Kinesin"/>
    <property type="match status" value="1"/>
</dbReference>
<keyword evidence="2 3" id="KW-0505">Motor protein</keyword>
<evidence type="ECO:0000256" key="1">
    <source>
        <dbReference type="ARBA" id="ARBA00022528"/>
    </source>
</evidence>
<dbReference type="AlphaFoldDB" id="A0A8T2TZ68"/>
<accession>A0A8T2TZ68</accession>
<dbReference type="PANTHER" id="PTHR47972:SF23">
    <property type="entry name" value="KINESIN MOTOR DOMAIN-CONTAINING PROTEIN"/>
    <property type="match status" value="1"/>
</dbReference>
<dbReference type="OrthoDB" id="3176171at2759"/>
<dbReference type="SMART" id="SM00129">
    <property type="entry name" value="KISc"/>
    <property type="match status" value="1"/>
</dbReference>
<dbReference type="PROSITE" id="PS50067">
    <property type="entry name" value="KINESIN_MOTOR_2"/>
    <property type="match status" value="1"/>
</dbReference>
<dbReference type="Proteomes" id="UP000825935">
    <property type="component" value="Chromosome 10"/>
</dbReference>
<comment type="caution">
    <text evidence="6">The sequence shown here is derived from an EMBL/GenBank/DDBJ whole genome shotgun (WGS) entry which is preliminary data.</text>
</comment>
<dbReference type="GO" id="GO:0005524">
    <property type="term" value="F:ATP binding"/>
    <property type="evidence" value="ECO:0007669"/>
    <property type="project" value="UniProtKB-UniRule"/>
</dbReference>
<keyword evidence="1" id="KW-0150">Chloroplast</keyword>
<evidence type="ECO:0000256" key="4">
    <source>
        <dbReference type="SAM" id="MobiDB-lite"/>
    </source>
</evidence>
<reference evidence="6" key="1">
    <citation type="submission" date="2021-08" db="EMBL/GenBank/DDBJ databases">
        <title>WGS assembly of Ceratopteris richardii.</title>
        <authorList>
            <person name="Marchant D.B."/>
            <person name="Chen G."/>
            <person name="Jenkins J."/>
            <person name="Shu S."/>
            <person name="Leebens-Mack J."/>
            <person name="Grimwood J."/>
            <person name="Schmutz J."/>
            <person name="Soltis P."/>
            <person name="Soltis D."/>
            <person name="Chen Z.-H."/>
        </authorList>
    </citation>
    <scope>NUCLEOTIDE SEQUENCE</scope>
    <source>
        <strain evidence="6">Whitten #5841</strain>
        <tissue evidence="6">Leaf</tissue>
    </source>
</reference>
<evidence type="ECO:0000313" key="6">
    <source>
        <dbReference type="EMBL" id="KAH7428262.1"/>
    </source>
</evidence>
<dbReference type="PRINTS" id="PR00380">
    <property type="entry name" value="KINESINHEAVY"/>
</dbReference>
<dbReference type="GO" id="GO:0015630">
    <property type="term" value="C:microtubule cytoskeleton"/>
    <property type="evidence" value="ECO:0007669"/>
    <property type="project" value="TreeGrafter"/>
</dbReference>
<feature type="region of interest" description="Disordered" evidence="4">
    <location>
        <begin position="538"/>
        <end position="568"/>
    </location>
</feature>
<dbReference type="InterPro" id="IPR027640">
    <property type="entry name" value="Kinesin-like_fam"/>
</dbReference>
<proteinExistence type="inferred from homology"/>
<dbReference type="GO" id="GO:0007018">
    <property type="term" value="P:microtubule-based movement"/>
    <property type="evidence" value="ECO:0007669"/>
    <property type="project" value="InterPro"/>
</dbReference>
<dbReference type="Gene3D" id="3.40.850.10">
    <property type="entry name" value="Kinesin motor domain"/>
    <property type="match status" value="1"/>
</dbReference>
<dbReference type="OMA" id="DVCETIC"/>
<comment type="similarity">
    <text evidence="3">Belongs to the TRAFAC class myosin-kinesin ATPase superfamily. Kinesin family.</text>
</comment>
<keyword evidence="1" id="KW-0934">Plastid</keyword>
<dbReference type="SUPFAM" id="SSF52540">
    <property type="entry name" value="P-loop containing nucleoside triphosphate hydrolases"/>
    <property type="match status" value="1"/>
</dbReference>
<feature type="binding site" evidence="3">
    <location>
        <begin position="195"/>
        <end position="202"/>
    </location>
    <ligand>
        <name>ATP</name>
        <dbReference type="ChEBI" id="CHEBI:30616"/>
    </ligand>
</feature>
<dbReference type="InterPro" id="IPR036961">
    <property type="entry name" value="Kinesin_motor_dom_sf"/>
</dbReference>